<evidence type="ECO:0000256" key="5">
    <source>
        <dbReference type="ARBA" id="ARBA00029447"/>
    </source>
</evidence>
<organism evidence="10 11">
    <name type="scientific">Exiguobacterium aurantiacum</name>
    <dbReference type="NCBI Taxonomy" id="33987"/>
    <lineage>
        <taxon>Bacteria</taxon>
        <taxon>Bacillati</taxon>
        <taxon>Bacillota</taxon>
        <taxon>Bacilli</taxon>
        <taxon>Bacillales</taxon>
        <taxon>Bacillales Family XII. Incertae Sedis</taxon>
        <taxon>Exiguobacterium</taxon>
    </lineage>
</organism>
<dbReference type="STRING" id="1397694.GCA_000702585_01640"/>
<dbReference type="SUPFAM" id="SSF58104">
    <property type="entry name" value="Methyl-accepting chemotaxis protein (MCP) signaling domain"/>
    <property type="match status" value="1"/>
</dbReference>
<dbReference type="GO" id="GO:0006935">
    <property type="term" value="P:chemotaxis"/>
    <property type="evidence" value="ECO:0007669"/>
    <property type="project" value="InterPro"/>
</dbReference>
<evidence type="ECO:0000256" key="4">
    <source>
        <dbReference type="ARBA" id="ARBA00023224"/>
    </source>
</evidence>
<comment type="subcellular location">
    <subcellularLocation>
        <location evidence="1">Cell membrane</location>
    </subcellularLocation>
</comment>
<keyword evidence="7" id="KW-0812">Transmembrane</keyword>
<dbReference type="PROSITE" id="PS50111">
    <property type="entry name" value="CHEMOTAXIS_TRANSDUC_2"/>
    <property type="match status" value="1"/>
</dbReference>
<dbReference type="Gene3D" id="6.10.340.10">
    <property type="match status" value="1"/>
</dbReference>
<dbReference type="PRINTS" id="PR00260">
    <property type="entry name" value="CHEMTRNSDUCR"/>
</dbReference>
<evidence type="ECO:0000313" key="10">
    <source>
        <dbReference type="EMBL" id="STO07777.1"/>
    </source>
</evidence>
<evidence type="ECO:0000256" key="3">
    <source>
        <dbReference type="ARBA" id="ARBA00023136"/>
    </source>
</evidence>
<dbReference type="Gene3D" id="1.10.287.950">
    <property type="entry name" value="Methyl-accepting chemotaxis protein"/>
    <property type="match status" value="1"/>
</dbReference>
<evidence type="ECO:0000256" key="7">
    <source>
        <dbReference type="SAM" id="Phobius"/>
    </source>
</evidence>
<feature type="domain" description="HAMP" evidence="9">
    <location>
        <begin position="189"/>
        <end position="241"/>
    </location>
</feature>
<accession>A0A377FSI1</accession>
<dbReference type="SMART" id="SM00283">
    <property type="entry name" value="MA"/>
    <property type="match status" value="1"/>
</dbReference>
<dbReference type="SMART" id="SM00304">
    <property type="entry name" value="HAMP"/>
    <property type="match status" value="1"/>
</dbReference>
<evidence type="ECO:0000259" key="8">
    <source>
        <dbReference type="PROSITE" id="PS50111"/>
    </source>
</evidence>
<dbReference type="PANTHER" id="PTHR32089">
    <property type="entry name" value="METHYL-ACCEPTING CHEMOTAXIS PROTEIN MCPB"/>
    <property type="match status" value="1"/>
</dbReference>
<reference evidence="10 11" key="1">
    <citation type="submission" date="2018-06" db="EMBL/GenBank/DDBJ databases">
        <authorList>
            <consortium name="Pathogen Informatics"/>
            <person name="Doyle S."/>
        </authorList>
    </citation>
    <scope>NUCLEOTIDE SEQUENCE [LARGE SCALE GENOMIC DNA]</scope>
    <source>
        <strain evidence="10 11">NCTC13163</strain>
    </source>
</reference>
<dbReference type="InterPro" id="IPR004090">
    <property type="entry name" value="Chemotax_Me-accpt_rcpt"/>
</dbReference>
<dbReference type="AlphaFoldDB" id="A0A377FSI1"/>
<dbReference type="GO" id="GO:0004888">
    <property type="term" value="F:transmembrane signaling receptor activity"/>
    <property type="evidence" value="ECO:0007669"/>
    <property type="project" value="InterPro"/>
</dbReference>
<dbReference type="OrthoDB" id="2450685at2"/>
<proteinExistence type="inferred from homology"/>
<keyword evidence="3 7" id="KW-0472">Membrane</keyword>
<feature type="transmembrane region" description="Helical" evidence="7">
    <location>
        <begin position="6"/>
        <end position="26"/>
    </location>
</feature>
<feature type="transmembrane region" description="Helical" evidence="7">
    <location>
        <begin position="165"/>
        <end position="186"/>
    </location>
</feature>
<comment type="similarity">
    <text evidence="5">Belongs to the methyl-accepting chemotaxis (MCP) protein family.</text>
</comment>
<dbReference type="GO" id="GO:0005886">
    <property type="term" value="C:plasma membrane"/>
    <property type="evidence" value="ECO:0007669"/>
    <property type="project" value="UniProtKB-SubCell"/>
</dbReference>
<gene>
    <name evidence="10" type="primary">mcpC_1</name>
    <name evidence="10" type="ORF">NCTC13163_01135</name>
</gene>
<evidence type="ECO:0000313" key="11">
    <source>
        <dbReference type="Proteomes" id="UP000254060"/>
    </source>
</evidence>
<keyword evidence="4 6" id="KW-0807">Transducer</keyword>
<dbReference type="EMBL" id="UGGP01000001">
    <property type="protein sequence ID" value="STO07777.1"/>
    <property type="molecule type" value="Genomic_DNA"/>
</dbReference>
<dbReference type="InterPro" id="IPR004089">
    <property type="entry name" value="MCPsignal_dom"/>
</dbReference>
<dbReference type="GO" id="GO:0007165">
    <property type="term" value="P:signal transduction"/>
    <property type="evidence" value="ECO:0007669"/>
    <property type="project" value="UniProtKB-KW"/>
</dbReference>
<name>A0A377FSI1_9BACL</name>
<evidence type="ECO:0000256" key="2">
    <source>
        <dbReference type="ARBA" id="ARBA00022475"/>
    </source>
</evidence>
<dbReference type="Pfam" id="PF00672">
    <property type="entry name" value="HAMP"/>
    <property type="match status" value="1"/>
</dbReference>
<dbReference type="CDD" id="cd06225">
    <property type="entry name" value="HAMP"/>
    <property type="match status" value="1"/>
</dbReference>
<dbReference type="Proteomes" id="UP000254060">
    <property type="component" value="Unassembled WGS sequence"/>
</dbReference>
<keyword evidence="7" id="KW-1133">Transmembrane helix</keyword>
<keyword evidence="2" id="KW-1003">Cell membrane</keyword>
<evidence type="ECO:0000259" key="9">
    <source>
        <dbReference type="PROSITE" id="PS50885"/>
    </source>
</evidence>
<evidence type="ECO:0000256" key="1">
    <source>
        <dbReference type="ARBA" id="ARBA00004236"/>
    </source>
</evidence>
<dbReference type="Pfam" id="PF00015">
    <property type="entry name" value="MCPsignal"/>
    <property type="match status" value="1"/>
</dbReference>
<protein>
    <submittedName>
        <fullName evidence="10">Methyl-accepting chemotaxis protein mcpC</fullName>
    </submittedName>
</protein>
<dbReference type="PANTHER" id="PTHR32089:SF112">
    <property type="entry name" value="LYSOZYME-LIKE PROTEIN-RELATED"/>
    <property type="match status" value="1"/>
</dbReference>
<evidence type="ECO:0000256" key="6">
    <source>
        <dbReference type="PROSITE-ProRule" id="PRU00284"/>
    </source>
</evidence>
<dbReference type="PROSITE" id="PS50885">
    <property type="entry name" value="HAMP"/>
    <property type="match status" value="1"/>
</dbReference>
<feature type="domain" description="Methyl-accepting transducer" evidence="8">
    <location>
        <begin position="260"/>
        <end position="517"/>
    </location>
</feature>
<dbReference type="RefSeq" id="WP_029334731.1">
    <property type="nucleotide sequence ID" value="NZ_UGGP01000001.1"/>
</dbReference>
<sequence length="547" mass="60845">MSLRKRFIFSTVFTVLLIILMMSYVLTTLNRLQTYNEQYGSQMIELSQLETSLLQEQSLWTSLGEQMSPATLNQLERIRLNNTETFDTLRETYLIPAFEEHLERATMKYERISADVETAREGGIAARIQAAKLEGLLNDVNTLLLKNGTFYEALQREAAEETRRLFIVSIVLTGFVILALGIYNFFFARSITLPLERNVEAAEAIASGRLITLPDSTRRDEIGRLERAMQDMTASLQTVIGSIRVTSMRVNDMTETAAAENEAVVSTTSNITNAVDEMANGAQSIATELQETLESVGIMASSFETSLDQTRQTTEETTEMTREVAAGIETLTDQERILHQSSERNGMLVTRMEQFARNTAEIEKMAKLVEDVAAQTNLLALNAAIEAARAGEAGRGFAVVASEVKKLAEESNVATRSIFGVVQSIHEEVERLKETVEESSREQNAQLQAFGLTKQAFTRIHDRTDHVATFVSTIEREMVASSREVTNVLKRVEEVSGVTEELAAGNEEVAASMKEQQASFDQIFALMQELEGQAAALASQVQHFENE</sequence>
<dbReference type="InterPro" id="IPR003660">
    <property type="entry name" value="HAMP_dom"/>
</dbReference>